<gene>
    <name evidence="1" type="ORF">Hfx1149_11665</name>
</gene>
<dbReference type="RefSeq" id="WP_151138648.1">
    <property type="nucleotide sequence ID" value="NZ_VZUS01000001.1"/>
</dbReference>
<sequence length="358" mass="37549">MEPISDTVRLTRRTVLRSAATGTLLTAVGVGTAGTAAANGGTTVDLIADNGDGSGPVVGSVSISDDGMDLSITIETDGYWCLTETHVHVADSVGDVPAAGNGNPIPGRFDYSGSHDCVTSVPYTIPIPSPNDGTLVVAVHTVVETFGTLDYFAQLLPSTASVRVAFPGGDSYFNLTVSNAGSLDGTYDSFCIDTDRTISPGATYTADVYSSYESLPSGIVEFPENLDLVNYIINQSWPGKTSPGGYGTYTYGDVQRAIWTLIEDELSASGLGSWSQDRVNEILADAQANGEGFVPGCGDYVAVIFVPGNSQYIIGQVVLGSYPVPCEFREETAWGDGPDFAGRNWATYIEYTLSGTNG</sequence>
<dbReference type="AlphaFoldDB" id="A0A643JZD6"/>
<organism evidence="1">
    <name type="scientific">Haloferax sp. CBA1149</name>
    <dbReference type="NCBI Taxonomy" id="2650753"/>
    <lineage>
        <taxon>Archaea</taxon>
        <taxon>Methanobacteriati</taxon>
        <taxon>Methanobacteriota</taxon>
        <taxon>Stenosarchaea group</taxon>
        <taxon>Halobacteria</taxon>
        <taxon>Halobacteriales</taxon>
        <taxon>Haloferacaceae</taxon>
        <taxon>Haloferax</taxon>
    </lineage>
</organism>
<dbReference type="InterPro" id="IPR006311">
    <property type="entry name" value="TAT_signal"/>
</dbReference>
<comment type="caution">
    <text evidence="1">The sequence shown here is derived from an EMBL/GenBank/DDBJ whole genome shotgun (WGS) entry which is preliminary data.</text>
</comment>
<evidence type="ECO:0000313" key="1">
    <source>
        <dbReference type="EMBL" id="KAB1188658.1"/>
    </source>
</evidence>
<accession>A0A643JZD6</accession>
<dbReference type="EMBL" id="VZUS01000001">
    <property type="protein sequence ID" value="KAB1188658.1"/>
    <property type="molecule type" value="Genomic_DNA"/>
</dbReference>
<protein>
    <submittedName>
        <fullName evidence="1">Uncharacterized protein</fullName>
    </submittedName>
</protein>
<name>A0A643JZD6_9EURY</name>
<reference evidence="1" key="1">
    <citation type="submission" date="2019-09" db="EMBL/GenBank/DDBJ databases">
        <title>Genomic analysis of Haloferax sp. CBA1149.</title>
        <authorList>
            <person name="Roh S.W."/>
        </authorList>
    </citation>
    <scope>NUCLEOTIDE SEQUENCE</scope>
    <source>
        <strain evidence="1">CBA1149</strain>
    </source>
</reference>
<proteinExistence type="predicted"/>
<dbReference type="PROSITE" id="PS51318">
    <property type="entry name" value="TAT"/>
    <property type="match status" value="1"/>
</dbReference>